<feature type="transmembrane region" description="Helical" evidence="8">
    <location>
        <begin position="79"/>
        <end position="97"/>
    </location>
</feature>
<dbReference type="AlphaFoldDB" id="A0AAW8EVI2"/>
<dbReference type="Proteomes" id="UP001244427">
    <property type="component" value="Unassembled WGS sequence"/>
</dbReference>
<evidence type="ECO:0000256" key="5">
    <source>
        <dbReference type="ARBA" id="ARBA00022692"/>
    </source>
</evidence>
<dbReference type="Gene3D" id="1.10.3470.10">
    <property type="entry name" value="ABC transporter involved in vitamin B12 uptake, BtuC"/>
    <property type="match status" value="1"/>
</dbReference>
<dbReference type="CDD" id="cd06550">
    <property type="entry name" value="TM_ABC_iron-siderophores_like"/>
    <property type="match status" value="1"/>
</dbReference>
<feature type="transmembrane region" description="Helical" evidence="8">
    <location>
        <begin position="29"/>
        <end position="50"/>
    </location>
</feature>
<evidence type="ECO:0000313" key="10">
    <source>
        <dbReference type="Proteomes" id="UP001244427"/>
    </source>
</evidence>
<dbReference type="InterPro" id="IPR037294">
    <property type="entry name" value="ABC_BtuC-like"/>
</dbReference>
<evidence type="ECO:0000256" key="3">
    <source>
        <dbReference type="ARBA" id="ARBA00022448"/>
    </source>
</evidence>
<protein>
    <submittedName>
        <fullName evidence="9">Iron complex transport system permease protein</fullName>
    </submittedName>
</protein>
<feature type="transmembrane region" description="Helical" evidence="8">
    <location>
        <begin position="324"/>
        <end position="342"/>
    </location>
</feature>
<sequence length="344" mass="35053">MSGILSADDIVRIGSWSIRVNRRAARTTGVLSAAVLIALISSLCIGTIMLSPGDLIDTVIGDVFPATVRSVWARRMPRALTALLVGAGLAMSGAIFQSLSRNPLGSPDIIGFTTGAATGAVAQIILFHGGVLETSIAAMAGGLVTASLVYVLARRDGISGGVRLVLVGMGVGAAMGAITALLMVRADINDATVAQLWSAGSLTGRGWPHVTILLFVLLLLVPMLISCARTVSFLEMGDDAARSLGVSAERNRVVALILGVAAAAVAVAAAGPIAFVAFAAPQIARRLAPAPGVQLGVSALTGSLLLLLADLLAQNLEIGLRTPVGLVTSLLGGLYLLCLLARRI</sequence>
<keyword evidence="10" id="KW-1185">Reference proteome</keyword>
<evidence type="ECO:0000256" key="8">
    <source>
        <dbReference type="SAM" id="Phobius"/>
    </source>
</evidence>
<keyword evidence="7 8" id="KW-0472">Membrane</keyword>
<evidence type="ECO:0000313" key="9">
    <source>
        <dbReference type="EMBL" id="MDQ0647272.1"/>
    </source>
</evidence>
<dbReference type="SUPFAM" id="SSF81345">
    <property type="entry name" value="ABC transporter involved in vitamin B12 uptake, BtuC"/>
    <property type="match status" value="1"/>
</dbReference>
<feature type="transmembrane region" description="Helical" evidence="8">
    <location>
        <begin position="135"/>
        <end position="153"/>
    </location>
</feature>
<comment type="subcellular location">
    <subcellularLocation>
        <location evidence="1">Cell membrane</location>
        <topology evidence="1">Multi-pass membrane protein</topology>
    </subcellularLocation>
</comment>
<comment type="similarity">
    <text evidence="2">Belongs to the binding-protein-dependent transport system permease family. FecCD subfamily.</text>
</comment>
<evidence type="ECO:0000256" key="7">
    <source>
        <dbReference type="ARBA" id="ARBA00023136"/>
    </source>
</evidence>
<gene>
    <name evidence="9" type="ORF">QFZ53_001468</name>
</gene>
<proteinExistence type="inferred from homology"/>
<feature type="transmembrane region" description="Helical" evidence="8">
    <location>
        <begin position="206"/>
        <end position="232"/>
    </location>
</feature>
<evidence type="ECO:0000256" key="6">
    <source>
        <dbReference type="ARBA" id="ARBA00022989"/>
    </source>
</evidence>
<feature type="transmembrane region" description="Helical" evidence="8">
    <location>
        <begin position="165"/>
        <end position="186"/>
    </location>
</feature>
<dbReference type="InterPro" id="IPR000522">
    <property type="entry name" value="ABC_transptr_permease_BtuC"/>
</dbReference>
<dbReference type="PANTHER" id="PTHR30472">
    <property type="entry name" value="FERRIC ENTEROBACTIN TRANSPORT SYSTEM PERMEASE PROTEIN"/>
    <property type="match status" value="1"/>
</dbReference>
<dbReference type="EMBL" id="JAUSXV010000001">
    <property type="protein sequence ID" value="MDQ0647272.1"/>
    <property type="molecule type" value="Genomic_DNA"/>
</dbReference>
<organism evidence="9 10">
    <name type="scientific">Microbacterium natoriense</name>
    <dbReference type="NCBI Taxonomy" id="284570"/>
    <lineage>
        <taxon>Bacteria</taxon>
        <taxon>Bacillati</taxon>
        <taxon>Actinomycetota</taxon>
        <taxon>Actinomycetes</taxon>
        <taxon>Micrococcales</taxon>
        <taxon>Microbacteriaceae</taxon>
        <taxon>Microbacterium</taxon>
    </lineage>
</organism>
<keyword evidence="3" id="KW-0813">Transport</keyword>
<keyword evidence="4" id="KW-1003">Cell membrane</keyword>
<dbReference type="Pfam" id="PF01032">
    <property type="entry name" value="FecCD"/>
    <property type="match status" value="1"/>
</dbReference>
<dbReference type="GO" id="GO:0005886">
    <property type="term" value="C:plasma membrane"/>
    <property type="evidence" value="ECO:0007669"/>
    <property type="project" value="UniProtKB-SubCell"/>
</dbReference>
<dbReference type="PANTHER" id="PTHR30472:SF24">
    <property type="entry name" value="FERRIC ENTEROBACTIN TRANSPORT SYSTEM PERMEASE PROTEIN FEPG"/>
    <property type="match status" value="1"/>
</dbReference>
<name>A0AAW8EVI2_9MICO</name>
<keyword evidence="5 8" id="KW-0812">Transmembrane</keyword>
<feature type="transmembrane region" description="Helical" evidence="8">
    <location>
        <begin position="109"/>
        <end position="129"/>
    </location>
</feature>
<accession>A0AAW8EVI2</accession>
<evidence type="ECO:0000256" key="2">
    <source>
        <dbReference type="ARBA" id="ARBA00007935"/>
    </source>
</evidence>
<dbReference type="GO" id="GO:0022857">
    <property type="term" value="F:transmembrane transporter activity"/>
    <property type="evidence" value="ECO:0007669"/>
    <property type="project" value="InterPro"/>
</dbReference>
<reference evidence="9 10" key="1">
    <citation type="submission" date="2023-07" db="EMBL/GenBank/DDBJ databases">
        <title>Comparative genomics of wheat-associated soil bacteria to identify genetic determinants of phenazine resistance.</title>
        <authorList>
            <person name="Mouncey N."/>
        </authorList>
    </citation>
    <scope>NUCLEOTIDE SEQUENCE [LARGE SCALE GENOMIC DNA]</scope>
    <source>
        <strain evidence="9 10">W4I9-1</strain>
    </source>
</reference>
<evidence type="ECO:0000256" key="4">
    <source>
        <dbReference type="ARBA" id="ARBA00022475"/>
    </source>
</evidence>
<comment type="caution">
    <text evidence="9">The sequence shown here is derived from an EMBL/GenBank/DDBJ whole genome shotgun (WGS) entry which is preliminary data.</text>
</comment>
<feature type="transmembrane region" description="Helical" evidence="8">
    <location>
        <begin position="253"/>
        <end position="280"/>
    </location>
</feature>
<keyword evidence="6 8" id="KW-1133">Transmembrane helix</keyword>
<dbReference type="GO" id="GO:0033214">
    <property type="term" value="P:siderophore-iron import into cell"/>
    <property type="evidence" value="ECO:0007669"/>
    <property type="project" value="TreeGrafter"/>
</dbReference>
<evidence type="ECO:0000256" key="1">
    <source>
        <dbReference type="ARBA" id="ARBA00004651"/>
    </source>
</evidence>